<evidence type="ECO:0000256" key="1">
    <source>
        <dbReference type="SAM" id="SignalP"/>
    </source>
</evidence>
<reference evidence="2" key="1">
    <citation type="journal article" date="2014" name="Int. J. Syst. Evol. Microbiol.">
        <title>Complete genome sequence of Corynebacterium casei LMG S-19264T (=DSM 44701T), isolated from a smear-ripened cheese.</title>
        <authorList>
            <consortium name="US DOE Joint Genome Institute (JGI-PGF)"/>
            <person name="Walter F."/>
            <person name="Albersmeier A."/>
            <person name="Kalinowski J."/>
            <person name="Ruckert C."/>
        </authorList>
    </citation>
    <scope>NUCLEOTIDE SEQUENCE</scope>
    <source>
        <strain evidence="2">JCM 30078</strain>
    </source>
</reference>
<reference evidence="2" key="2">
    <citation type="submission" date="2020-09" db="EMBL/GenBank/DDBJ databases">
        <authorList>
            <person name="Sun Q."/>
            <person name="Ohkuma M."/>
        </authorList>
    </citation>
    <scope>NUCLEOTIDE SEQUENCE</scope>
    <source>
        <strain evidence="2">JCM 30078</strain>
    </source>
</reference>
<name>A0A917PYX3_9PSED</name>
<comment type="caution">
    <text evidence="2">The sequence shown here is derived from an EMBL/GenBank/DDBJ whole genome shotgun (WGS) entry which is preliminary data.</text>
</comment>
<dbReference type="EMBL" id="BMPO01000006">
    <property type="protein sequence ID" value="GGK00754.1"/>
    <property type="molecule type" value="Genomic_DNA"/>
</dbReference>
<feature type="signal peptide" evidence="1">
    <location>
        <begin position="1"/>
        <end position="21"/>
    </location>
</feature>
<accession>A0A917PYX3</accession>
<organism evidence="2 3">
    <name type="scientific">Pseudomonas matsuisoli</name>
    <dbReference type="NCBI Taxonomy" id="1515666"/>
    <lineage>
        <taxon>Bacteria</taxon>
        <taxon>Pseudomonadati</taxon>
        <taxon>Pseudomonadota</taxon>
        <taxon>Gammaproteobacteria</taxon>
        <taxon>Pseudomonadales</taxon>
        <taxon>Pseudomonadaceae</taxon>
        <taxon>Pseudomonas</taxon>
    </lineage>
</organism>
<keyword evidence="3" id="KW-1185">Reference proteome</keyword>
<protein>
    <submittedName>
        <fullName evidence="2">Uncharacterized protein</fullName>
    </submittedName>
</protein>
<evidence type="ECO:0000313" key="3">
    <source>
        <dbReference type="Proteomes" id="UP000635983"/>
    </source>
</evidence>
<keyword evidence="1" id="KW-0732">Signal</keyword>
<proteinExistence type="predicted"/>
<feature type="chain" id="PRO_5037081437" evidence="1">
    <location>
        <begin position="22"/>
        <end position="245"/>
    </location>
</feature>
<dbReference type="RefSeq" id="WP_188983889.1">
    <property type="nucleotide sequence ID" value="NZ_BMPO01000006.1"/>
</dbReference>
<evidence type="ECO:0000313" key="2">
    <source>
        <dbReference type="EMBL" id="GGK00754.1"/>
    </source>
</evidence>
<gene>
    <name evidence="2" type="ORF">GCM10009304_28250</name>
</gene>
<dbReference type="AlphaFoldDB" id="A0A917PYX3"/>
<dbReference type="Proteomes" id="UP000635983">
    <property type="component" value="Unassembled WGS sequence"/>
</dbReference>
<sequence length="245" mass="27603">MRRCGIVCAVMAGFWAAQAGAASGGVLPEWVRFSDGAKRYTEESAHSAAGNEHFISLDIDVSYPNYKIIQRVQREGNYAEVARRDGYGAGQIEGPAVEKRILQAFHGFLSIDDEYELGELEYQEDATFPRGNFRIVSETVVASAPGGQLRVERDCQFVETVKAETLVSRLPGDIHQYRCDSNIAGTTTPPPVLHFFFSDYLDMVINRYYDHEQKDELTNMENNRELTFIDSEGQKHVARYSNFPI</sequence>